<feature type="binding site" evidence="6">
    <location>
        <position position="58"/>
    </location>
    <ligand>
        <name>NAD(+)</name>
        <dbReference type="ChEBI" id="CHEBI:57540"/>
    </ligand>
</feature>
<keyword evidence="5 6" id="KW-0238">DNA-binding</keyword>
<evidence type="ECO:0000313" key="8">
    <source>
        <dbReference type="EMBL" id="MDH2335988.1"/>
    </source>
</evidence>
<keyword evidence="1 6" id="KW-1277">Toxin-antitoxin system</keyword>
<feature type="active site" description="Proton acceptor" evidence="6">
    <location>
        <position position="58"/>
    </location>
</feature>
<comment type="caution">
    <text evidence="8">The sequence shown here is derived from an EMBL/GenBank/DDBJ whole genome shotgun (WGS) entry which is preliminary data.</text>
</comment>
<dbReference type="Pfam" id="PF14487">
    <property type="entry name" value="DarT"/>
    <property type="match status" value="1"/>
</dbReference>
<evidence type="ECO:0000256" key="5">
    <source>
        <dbReference type="ARBA" id="ARBA00023125"/>
    </source>
</evidence>
<sequence>MLTKEQKEIKNFLKSRNITELYHFTRIENLSSILENGILSIQSLKSKNIHYLYNDDYRYDNKVNANCLSISFPNYKMFYLARNNKPGEWCVLTLNSSILYKKPCLFCIQNAASNFETNRTDTEKQGLDGLKKLFFNNAYRQSIDLPLEFTTNPQAEVLVLEDIEPSYITRINFKDSNIPFNSLNYPNFKFQQYPELFSYRYDYKNWR</sequence>
<evidence type="ECO:0000256" key="2">
    <source>
        <dbReference type="ARBA" id="ARBA00022676"/>
    </source>
</evidence>
<dbReference type="InterPro" id="IPR029494">
    <property type="entry name" value="DarT"/>
</dbReference>
<protein>
    <submittedName>
        <fullName evidence="8">DarT ssDNA thymidine ADP-ribosyltransferase family protein</fullName>
    </submittedName>
</protein>
<proteinExistence type="inferred from homology"/>
<evidence type="ECO:0000313" key="9">
    <source>
        <dbReference type="Proteomes" id="UP001222958"/>
    </source>
</evidence>
<evidence type="ECO:0000256" key="1">
    <source>
        <dbReference type="ARBA" id="ARBA00022649"/>
    </source>
</evidence>
<keyword evidence="4 6" id="KW-0548">Nucleotidyltransferase</keyword>
<dbReference type="GO" id="GO:0016757">
    <property type="term" value="F:glycosyltransferase activity"/>
    <property type="evidence" value="ECO:0007669"/>
    <property type="project" value="UniProtKB-UniRule"/>
</dbReference>
<reference evidence="8" key="1">
    <citation type="submission" date="2023-04" db="EMBL/GenBank/DDBJ databases">
        <title>Epidemiological investigation of Clostridium perfringens isolated from cattle.</title>
        <authorList>
            <person name="Tian R."/>
        </authorList>
    </citation>
    <scope>NUCLEOTIDE SEQUENCE</scope>
    <source>
        <strain evidence="8">ZWCP172</strain>
    </source>
</reference>
<comment type="similarity">
    <text evidence="6">Belongs to the DarT ADP-ribosyltransferase family.</text>
</comment>
<dbReference type="RefSeq" id="WP_279857478.1">
    <property type="nucleotide sequence ID" value="NZ_JARVUX010000002.1"/>
</dbReference>
<evidence type="ECO:0000256" key="6">
    <source>
        <dbReference type="PROSITE-ProRule" id="PRU01362"/>
    </source>
</evidence>
<feature type="active site" evidence="6">
    <location>
        <position position="156"/>
    </location>
</feature>
<organism evidence="8 9">
    <name type="scientific">Clostridium perfringens</name>
    <dbReference type="NCBI Taxonomy" id="1502"/>
    <lineage>
        <taxon>Bacteria</taxon>
        <taxon>Bacillati</taxon>
        <taxon>Bacillota</taxon>
        <taxon>Clostridia</taxon>
        <taxon>Eubacteriales</taxon>
        <taxon>Clostridiaceae</taxon>
        <taxon>Clostridium</taxon>
    </lineage>
</organism>
<evidence type="ECO:0000256" key="4">
    <source>
        <dbReference type="ARBA" id="ARBA00022695"/>
    </source>
</evidence>
<dbReference type="EMBL" id="JARVUX010000002">
    <property type="protein sequence ID" value="MDH2335988.1"/>
    <property type="molecule type" value="Genomic_DNA"/>
</dbReference>
<feature type="domain" description="DarT" evidence="7">
    <location>
        <begin position="19"/>
        <end position="204"/>
    </location>
</feature>
<name>A0AAP4EF13_CLOPF</name>
<gene>
    <name evidence="8" type="ORF">QDQ28_07265</name>
</gene>
<feature type="binding site" evidence="6">
    <location>
        <begin position="23"/>
        <end position="25"/>
    </location>
    <ligand>
        <name>NAD(+)</name>
        <dbReference type="ChEBI" id="CHEBI:57540"/>
    </ligand>
</feature>
<comment type="caution">
    <text evidence="6">Lacks conserved residue(s) required for the propagation of feature annotation.</text>
</comment>
<dbReference type="GO" id="GO:0003677">
    <property type="term" value="F:DNA binding"/>
    <property type="evidence" value="ECO:0007669"/>
    <property type="project" value="UniProtKB-UniRule"/>
</dbReference>
<dbReference type="PROSITE" id="PS52018">
    <property type="entry name" value="DART"/>
    <property type="match status" value="1"/>
</dbReference>
<dbReference type="AlphaFoldDB" id="A0AAP4EF13"/>
<dbReference type="Proteomes" id="UP001222958">
    <property type="component" value="Unassembled WGS sequence"/>
</dbReference>
<keyword evidence="2 6" id="KW-0328">Glycosyltransferase</keyword>
<comment type="catalytic activity">
    <reaction evidence="6">
        <text>a thymidine in DNA + NAD(+) = an N-(ADP-alpha-D-ribosyl)-thymidine in DNA + nicotinamide + H(+)</text>
        <dbReference type="Rhea" id="RHEA:71651"/>
        <dbReference type="Rhea" id="RHEA-COMP:13556"/>
        <dbReference type="Rhea" id="RHEA-COMP:18051"/>
        <dbReference type="ChEBI" id="CHEBI:15378"/>
        <dbReference type="ChEBI" id="CHEBI:17154"/>
        <dbReference type="ChEBI" id="CHEBI:57540"/>
        <dbReference type="ChEBI" id="CHEBI:137386"/>
        <dbReference type="ChEBI" id="CHEBI:191199"/>
    </reaction>
</comment>
<evidence type="ECO:0000256" key="3">
    <source>
        <dbReference type="ARBA" id="ARBA00022679"/>
    </source>
</evidence>
<keyword evidence="3 6" id="KW-0808">Transferase</keyword>
<evidence type="ECO:0000259" key="7">
    <source>
        <dbReference type="PROSITE" id="PS52018"/>
    </source>
</evidence>
<accession>A0AAP4EF13</accession>
<dbReference type="GO" id="GO:0016779">
    <property type="term" value="F:nucleotidyltransferase activity"/>
    <property type="evidence" value="ECO:0007669"/>
    <property type="project" value="UniProtKB-UniRule"/>
</dbReference>